<dbReference type="InterPro" id="IPR036691">
    <property type="entry name" value="Endo/exonu/phosph_ase_sf"/>
</dbReference>
<gene>
    <name evidence="2" type="ORF">PGLA2088_LOCUS261</name>
</gene>
<name>A0A813GG38_POLGL</name>
<dbReference type="CDD" id="cd04486">
    <property type="entry name" value="YhcR_OBF_like"/>
    <property type="match status" value="1"/>
</dbReference>
<dbReference type="PROSITE" id="PS51841">
    <property type="entry name" value="LTD"/>
    <property type="match status" value="1"/>
</dbReference>
<accession>A0A813GG38</accession>
<protein>
    <recommendedName>
        <fullName evidence="1">LTD domain-containing protein</fullName>
    </recommendedName>
</protein>
<dbReference type="AlphaFoldDB" id="A0A813GG38"/>
<dbReference type="InterPro" id="IPR001322">
    <property type="entry name" value="Lamin_tail_dom"/>
</dbReference>
<evidence type="ECO:0000259" key="1">
    <source>
        <dbReference type="PROSITE" id="PS51841"/>
    </source>
</evidence>
<dbReference type="EMBL" id="CAJNNW010000144">
    <property type="protein sequence ID" value="CAE8623915.1"/>
    <property type="molecule type" value="Genomic_DNA"/>
</dbReference>
<reference evidence="2" key="1">
    <citation type="submission" date="2021-02" db="EMBL/GenBank/DDBJ databases">
        <authorList>
            <person name="Dougan E. K."/>
            <person name="Rhodes N."/>
            <person name="Thang M."/>
            <person name="Chan C."/>
        </authorList>
    </citation>
    <scope>NUCLEOTIDE SEQUENCE</scope>
</reference>
<dbReference type="PANTHER" id="PTHR42834:SF1">
    <property type="entry name" value="ENDONUCLEASE_EXONUCLEASE_PHOSPHATASE FAMILY PROTEIN (AFU_ORTHOLOGUE AFUA_3G09210)"/>
    <property type="match status" value="1"/>
</dbReference>
<dbReference type="Gene3D" id="3.60.10.10">
    <property type="entry name" value="Endonuclease/exonuclease/phosphatase"/>
    <property type="match status" value="1"/>
</dbReference>
<feature type="domain" description="LTD" evidence="1">
    <location>
        <begin position="47"/>
        <end position="165"/>
    </location>
</feature>
<dbReference type="InterPro" id="IPR047971">
    <property type="entry name" value="ExeM-like"/>
</dbReference>
<dbReference type="Proteomes" id="UP000626109">
    <property type="component" value="Unassembled WGS sequence"/>
</dbReference>
<dbReference type="CDD" id="cd10283">
    <property type="entry name" value="MnuA_DNase1-like"/>
    <property type="match status" value="1"/>
</dbReference>
<evidence type="ECO:0000313" key="3">
    <source>
        <dbReference type="Proteomes" id="UP000626109"/>
    </source>
</evidence>
<comment type="caution">
    <text evidence="2">The sequence shown here is derived from an EMBL/GenBank/DDBJ whole genome shotgun (WGS) entry which is preliminary data.</text>
</comment>
<dbReference type="NCBIfam" id="NF033681">
    <property type="entry name" value="ExeM_NucH_DNase"/>
    <property type="match status" value="1"/>
</dbReference>
<proteinExistence type="predicted"/>
<dbReference type="SUPFAM" id="SSF56219">
    <property type="entry name" value="DNase I-like"/>
    <property type="match status" value="1"/>
</dbReference>
<dbReference type="Pfam" id="PF00932">
    <property type="entry name" value="LTD"/>
    <property type="match status" value="1"/>
</dbReference>
<dbReference type="PANTHER" id="PTHR42834">
    <property type="entry name" value="ENDONUCLEASE/EXONUCLEASE/PHOSPHATASE FAMILY PROTEIN (AFU_ORTHOLOGUE AFUA_3G09210)"/>
    <property type="match status" value="1"/>
</dbReference>
<sequence length="1058" mass="112273">MLLCFTSIDIWLTFCLLWHLVGTASRNLRLADMVSAFLSLTVAAFIGVDAATVPAKVRLFFSEYAEGSSNNKYLEIYNAGTEPANLGDWAFPFVSNAPTTPGVYEFWNSFTAGAVLEPGKVYVIAHGSADQKILDVANQTYSYLSNGDDGVKLAYGTEADHVYVDAVGDFQADPGSGWDICGAVAGTADHTLVRKTSVTAGNPDWDASRGTTADNCEWVVYPKDEWKYVGVHPGEYVTTPTGAVLNCSTASPVSISKVQGNGSTSPMVGEVVVLKGVVTADLQGTYSGFFMQEINGGDNDSSTSDGIYVADGSVVVSQGDLVVVRGMVKESYAETQLVDVSAVDVCGKAPLPMPYFLDILPTRNTSETILEPLEGMLIMLSPVMVTDTYNLARYGEMTLSSGWNPVASQVFDPLSKEHKEMYDLYRDTLMLDDANPSQNPDPVPYPGAGMTYDNYIRTGDTLTNVTGPLSYAVSSYKIQKTPGFPAPAVQHTNPREETPPDVKGRLRIAGFNVLNYFNGNKPGVAFSDSLNRGASNADEFAKQRKKTLSAIAPVDAAVVGLLEIENDGFGVGSAVQDIVDGLNAATAPLTYTPVMFNVTDGKIGTDAIANAIIYQPKLVSVVGQAILDSSVDPMFRSINRPTLAVTFKEVSSGNEFTVVINHLKSKGSSCVACCADPDSTFVGNCNGVRTNATKAMGKWLKTRPTGSTTDDILIIGDLNAHHYETPIQTLITEFGYVDMIDKFTSKETSSSYVFKGLAAYLDHALASSTLMRNITMVMAWKINADENRALDYNTEYKSASQVTSLYNDGPFRSSDHDPIIIGLYTPLVVPEQATSAAPPSLTSSSTRSPTVATTTMAPVATRMAPDTTTMAPGSVTVTKVKGTMALDVPNCKAFTERKGAVGAVAAGIANATGVDVKSLEVTLTCSRRLTSEGLFARRLEAVNGAYEITIPEGSATITADSVGSAITTAGSDGLTTKVAAAMTAVGITDIAVKVNSISKPIASTFKAEVATTTTTTKAAAAQVTSAAIKPEQVSSAAIKENYKIWIAAGLPYFAVSLW</sequence>
<organism evidence="2 3">
    <name type="scientific">Polarella glacialis</name>
    <name type="common">Dinoflagellate</name>
    <dbReference type="NCBI Taxonomy" id="89957"/>
    <lineage>
        <taxon>Eukaryota</taxon>
        <taxon>Sar</taxon>
        <taxon>Alveolata</taxon>
        <taxon>Dinophyceae</taxon>
        <taxon>Suessiales</taxon>
        <taxon>Suessiaceae</taxon>
        <taxon>Polarella</taxon>
    </lineage>
</organism>
<evidence type="ECO:0000313" key="2">
    <source>
        <dbReference type="EMBL" id="CAE8623915.1"/>
    </source>
</evidence>